<dbReference type="GO" id="GO:0043041">
    <property type="term" value="P:amino acid activation for nonribosomal peptide biosynthetic process"/>
    <property type="evidence" value="ECO:0007669"/>
    <property type="project" value="TreeGrafter"/>
</dbReference>
<dbReference type="PANTHER" id="PTHR45527">
    <property type="entry name" value="NONRIBOSOMAL PEPTIDE SYNTHETASE"/>
    <property type="match status" value="1"/>
</dbReference>
<dbReference type="OrthoDB" id="78597at2759"/>
<dbReference type="FunFam" id="3.40.50.980:FF:000001">
    <property type="entry name" value="Non-ribosomal peptide synthetase"/>
    <property type="match status" value="1"/>
</dbReference>
<dbReference type="VEuPathDB" id="FungiDB:H310_15416"/>
<dbReference type="SUPFAM" id="SSF56801">
    <property type="entry name" value="Acetyl-CoA synthetase-like"/>
    <property type="match status" value="1"/>
</dbReference>
<dbReference type="GO" id="GO:0005737">
    <property type="term" value="C:cytoplasm"/>
    <property type="evidence" value="ECO:0007669"/>
    <property type="project" value="TreeGrafter"/>
</dbReference>
<sequence length="304" mass="32456">MSLTYGQLNAQANAVARLLTEVGVRVGTRVAVIMERCLEFPIGMLAVLKAGGTMMPMDASFPANRLSYMVSDGNAIAVVTTKASLATVEDMNLSIAVMCLDSSELALQDAEFSPAANQVAAGDDEAYVVYTSGSTGKPKGVPVLHKGAANFILHISSKLDVHGARVLQFLAMGFDGCQWETWMAFSTASVLVLRSNDLENDFQNVNAMVQTATGLTLMGDPLKYPNLKLICVGGEAMTPHLRDAWSDHVCLVHAYGPSEASIITHAQVIEPTSQLTVGGPISNVTSYILDENLTWAFVSALVWL</sequence>
<reference evidence="2" key="1">
    <citation type="submission" date="2013-12" db="EMBL/GenBank/DDBJ databases">
        <title>The Genome Sequence of Aphanomyces invadans NJM9701.</title>
        <authorList>
            <consortium name="The Broad Institute Genomics Platform"/>
            <person name="Russ C."/>
            <person name="Tyler B."/>
            <person name="van West P."/>
            <person name="Dieguez-Uribeondo J."/>
            <person name="Young S.K."/>
            <person name="Zeng Q."/>
            <person name="Gargeya S."/>
            <person name="Fitzgerald M."/>
            <person name="Abouelleil A."/>
            <person name="Alvarado L."/>
            <person name="Chapman S.B."/>
            <person name="Gainer-Dewar J."/>
            <person name="Goldberg J."/>
            <person name="Griggs A."/>
            <person name="Gujja S."/>
            <person name="Hansen M."/>
            <person name="Howarth C."/>
            <person name="Imamovic A."/>
            <person name="Ireland A."/>
            <person name="Larimer J."/>
            <person name="McCowan C."/>
            <person name="Murphy C."/>
            <person name="Pearson M."/>
            <person name="Poon T.W."/>
            <person name="Priest M."/>
            <person name="Roberts A."/>
            <person name="Saif S."/>
            <person name="Shea T."/>
            <person name="Sykes S."/>
            <person name="Wortman J."/>
            <person name="Nusbaum C."/>
            <person name="Birren B."/>
        </authorList>
    </citation>
    <scope>NUCLEOTIDE SEQUENCE [LARGE SCALE GENOMIC DNA]</scope>
    <source>
        <strain evidence="2">NJM9701</strain>
    </source>
</reference>
<dbReference type="PROSITE" id="PS00455">
    <property type="entry name" value="AMP_BINDING"/>
    <property type="match status" value="1"/>
</dbReference>
<evidence type="ECO:0000313" key="2">
    <source>
        <dbReference type="EMBL" id="ETV89755.1"/>
    </source>
</evidence>
<dbReference type="PANTHER" id="PTHR45527:SF1">
    <property type="entry name" value="FATTY ACID SYNTHASE"/>
    <property type="match status" value="1"/>
</dbReference>
<dbReference type="STRING" id="157072.A0A024T7F3"/>
<dbReference type="eggNOG" id="KOG1178">
    <property type="taxonomic scope" value="Eukaryota"/>
</dbReference>
<dbReference type="Pfam" id="PF00501">
    <property type="entry name" value="AMP-binding"/>
    <property type="match status" value="1"/>
</dbReference>
<evidence type="ECO:0000259" key="1">
    <source>
        <dbReference type="Pfam" id="PF00501"/>
    </source>
</evidence>
<organism evidence="2">
    <name type="scientific">Aphanomyces invadans</name>
    <dbReference type="NCBI Taxonomy" id="157072"/>
    <lineage>
        <taxon>Eukaryota</taxon>
        <taxon>Sar</taxon>
        <taxon>Stramenopiles</taxon>
        <taxon>Oomycota</taxon>
        <taxon>Saprolegniomycetes</taxon>
        <taxon>Saprolegniales</taxon>
        <taxon>Verrucalvaceae</taxon>
        <taxon>Aphanomyces</taxon>
    </lineage>
</organism>
<dbReference type="GO" id="GO:0031177">
    <property type="term" value="F:phosphopantetheine binding"/>
    <property type="evidence" value="ECO:0007669"/>
    <property type="project" value="TreeGrafter"/>
</dbReference>
<dbReference type="Gene3D" id="3.40.50.12780">
    <property type="entry name" value="N-terminal domain of ligase-like"/>
    <property type="match status" value="1"/>
</dbReference>
<accession>A0A024T7F3</accession>
<dbReference type="RefSeq" id="XP_008881613.1">
    <property type="nucleotide sequence ID" value="XM_008883391.1"/>
</dbReference>
<dbReference type="InterPro" id="IPR020459">
    <property type="entry name" value="AMP-binding"/>
</dbReference>
<dbReference type="AlphaFoldDB" id="A0A024T7F3"/>
<dbReference type="GO" id="GO:0044550">
    <property type="term" value="P:secondary metabolite biosynthetic process"/>
    <property type="evidence" value="ECO:0007669"/>
    <property type="project" value="TreeGrafter"/>
</dbReference>
<dbReference type="InterPro" id="IPR042099">
    <property type="entry name" value="ANL_N_sf"/>
</dbReference>
<protein>
    <recommendedName>
        <fullName evidence="1">AMP-dependent synthetase/ligase domain-containing protein</fullName>
    </recommendedName>
</protein>
<dbReference type="EMBL" id="KI914432">
    <property type="protein sequence ID" value="ETV89755.1"/>
    <property type="molecule type" value="Genomic_DNA"/>
</dbReference>
<dbReference type="GeneID" id="20092466"/>
<feature type="domain" description="AMP-dependent synthetase/ligase" evidence="1">
    <location>
        <begin position="2"/>
        <end position="292"/>
    </location>
</feature>
<dbReference type="InterPro" id="IPR020845">
    <property type="entry name" value="AMP-binding_CS"/>
</dbReference>
<name>A0A024T7F3_9STRA</name>
<dbReference type="PRINTS" id="PR00154">
    <property type="entry name" value="AMPBINDING"/>
</dbReference>
<proteinExistence type="predicted"/>
<dbReference type="InterPro" id="IPR000873">
    <property type="entry name" value="AMP-dep_synth/lig_dom"/>
</dbReference>
<gene>
    <name evidence="2" type="ORF">H310_15416</name>
</gene>